<dbReference type="Pfam" id="PF00004">
    <property type="entry name" value="AAA"/>
    <property type="match status" value="1"/>
</dbReference>
<dbReference type="PANTHER" id="PTHR23077">
    <property type="entry name" value="AAA-FAMILY ATPASE"/>
    <property type="match status" value="1"/>
</dbReference>
<evidence type="ECO:0000313" key="4">
    <source>
        <dbReference type="Proteomes" id="UP000005667"/>
    </source>
</evidence>
<sequence>MVPHQAGGCQRHVKLPCPSGSNLTGFRGGRSTRGATSRWFCRLGLEGTVPDHSTFSKNRHGRFRDSDLLSKRFETTVQRCKEAGLVGGDGFAVDASLIRADANKQRSAAGSEEVDWEAMAATRGVYFFDEFDALGARRTADNDVGEIRRVLNSFLQFLEQDDSQSLIVAATNHADLLDRALFRRFDDILEYTLPDAALIGRLLKARLAAFTVGRIDWKAVAEAAVGLSHAESTRAADEAAKAAVLDGGITITTEALLAAIAERRATTE</sequence>
<dbReference type="GO" id="GO:0005524">
    <property type="term" value="F:ATP binding"/>
    <property type="evidence" value="ECO:0007669"/>
    <property type="project" value="InterPro"/>
</dbReference>
<reference evidence="4" key="1">
    <citation type="journal article" date="2011" name="PLoS Genet.">
        <title>Azospirillum genomes reveal transition of bacteria from aquatic to terrestrial environments.</title>
        <authorList>
            <person name="Wisniewski-Dye F."/>
            <person name="Borziak K."/>
            <person name="Khalsa-Moyers G."/>
            <person name="Alexandre G."/>
            <person name="Sukharnikov L.O."/>
            <person name="Wuichet K."/>
            <person name="Hurst G.B."/>
            <person name="McDonald W.H."/>
            <person name="Robertson J.S."/>
            <person name="Barbe V."/>
            <person name="Calteau A."/>
            <person name="Rouy Z."/>
            <person name="Mangenot S."/>
            <person name="Prigent-Combaret C."/>
            <person name="Normand P."/>
            <person name="Boyer M."/>
            <person name="Siguier P."/>
            <person name="Dessaux Y."/>
            <person name="Elmerich C."/>
            <person name="Condemine G."/>
            <person name="Krishnen G."/>
            <person name="Kennedy I."/>
            <person name="Paterson A.H."/>
            <person name="Gonzalez V."/>
            <person name="Mavingui P."/>
            <person name="Zhulin I.B."/>
        </authorList>
    </citation>
    <scope>NUCLEOTIDE SEQUENCE [LARGE SCALE GENOMIC DNA]</scope>
    <source>
        <strain evidence="4">4B</strain>
    </source>
</reference>
<feature type="domain" description="ATPase AAA-type core" evidence="1">
    <location>
        <begin position="120"/>
        <end position="190"/>
    </location>
</feature>
<evidence type="ECO:0000259" key="2">
    <source>
        <dbReference type="Pfam" id="PF05598"/>
    </source>
</evidence>
<dbReference type="KEGG" id="ali:AZOLI_2098"/>
<dbReference type="AlphaFoldDB" id="G7Z8L2"/>
<dbReference type="Pfam" id="PF05598">
    <property type="entry name" value="DUF772"/>
    <property type="match status" value="1"/>
</dbReference>
<dbReference type="EMBL" id="FQ311868">
    <property type="protein sequence ID" value="CBS87329.1"/>
    <property type="molecule type" value="Genomic_DNA"/>
</dbReference>
<dbReference type="InterPro" id="IPR008490">
    <property type="entry name" value="Transposase_InsH_N"/>
</dbReference>
<feature type="domain" description="Transposase InsH N-terminal" evidence="2">
    <location>
        <begin position="38"/>
        <end position="60"/>
    </location>
</feature>
<dbReference type="Gene3D" id="3.40.50.300">
    <property type="entry name" value="P-loop containing nucleotide triphosphate hydrolases"/>
    <property type="match status" value="1"/>
</dbReference>
<dbReference type="InterPro" id="IPR003959">
    <property type="entry name" value="ATPase_AAA_core"/>
</dbReference>
<dbReference type="Gene3D" id="1.10.8.60">
    <property type="match status" value="1"/>
</dbReference>
<keyword evidence="4" id="KW-1185">Reference proteome</keyword>
<evidence type="ECO:0000259" key="1">
    <source>
        <dbReference type="Pfam" id="PF00004"/>
    </source>
</evidence>
<dbReference type="Proteomes" id="UP000005667">
    <property type="component" value="Chromosome"/>
</dbReference>
<dbReference type="STRING" id="862719.AZOLI_2098"/>
<proteinExistence type="predicted"/>
<gene>
    <name evidence="3" type="ordered locus">AZOLI_2098</name>
</gene>
<dbReference type="CDD" id="cd19481">
    <property type="entry name" value="RecA-like_protease"/>
    <property type="match status" value="1"/>
</dbReference>
<accession>G7Z8L2</accession>
<organism evidence="3 4">
    <name type="scientific">Azospirillum lipoferum (strain 4B)</name>
    <dbReference type="NCBI Taxonomy" id="862719"/>
    <lineage>
        <taxon>Bacteria</taxon>
        <taxon>Pseudomonadati</taxon>
        <taxon>Pseudomonadota</taxon>
        <taxon>Alphaproteobacteria</taxon>
        <taxon>Rhodospirillales</taxon>
        <taxon>Azospirillaceae</taxon>
        <taxon>Azospirillum</taxon>
    </lineage>
</organism>
<dbReference type="InterPro" id="IPR027417">
    <property type="entry name" value="P-loop_NTPase"/>
</dbReference>
<dbReference type="InterPro" id="IPR050168">
    <property type="entry name" value="AAA_ATPase_domain"/>
</dbReference>
<dbReference type="PANTHER" id="PTHR23077:SF198">
    <property type="entry name" value="ATP-DEPENDENT ZINC METALLOPROTEASE FTSH"/>
    <property type="match status" value="1"/>
</dbReference>
<evidence type="ECO:0000313" key="3">
    <source>
        <dbReference type="EMBL" id="CBS87329.1"/>
    </source>
</evidence>
<dbReference type="HOGENOM" id="CLU_1036866_0_0_5"/>
<dbReference type="OrthoDB" id="7438987at2"/>
<dbReference type="SUPFAM" id="SSF52540">
    <property type="entry name" value="P-loop containing nucleoside triphosphate hydrolases"/>
    <property type="match status" value="1"/>
</dbReference>
<dbReference type="GO" id="GO:0016887">
    <property type="term" value="F:ATP hydrolysis activity"/>
    <property type="evidence" value="ECO:0007669"/>
    <property type="project" value="InterPro"/>
</dbReference>
<name>G7Z8L2_AZOL4</name>
<evidence type="ECO:0008006" key="5">
    <source>
        <dbReference type="Google" id="ProtNLM"/>
    </source>
</evidence>
<protein>
    <recommendedName>
        <fullName evidence="5">ATPase AAA-type core domain-containing protein</fullName>
    </recommendedName>
</protein>